<evidence type="ECO:0000313" key="2">
    <source>
        <dbReference type="EMBL" id="RHZ21841.1"/>
    </source>
</evidence>
<dbReference type="InterPro" id="IPR043502">
    <property type="entry name" value="DNA/RNA_pol_sf"/>
</dbReference>
<gene>
    <name evidence="1" type="ORF">DYB36_010509</name>
    <name evidence="2" type="ORF">DYB37_010220</name>
</gene>
<feature type="non-terminal residue" evidence="1">
    <location>
        <position position="1"/>
    </location>
</feature>
<evidence type="ECO:0000313" key="1">
    <source>
        <dbReference type="EMBL" id="RHX98972.1"/>
    </source>
</evidence>
<dbReference type="VEuPathDB" id="FungiDB:H257_09831"/>
<accession>A0A396ZTH0</accession>
<evidence type="ECO:0000313" key="4">
    <source>
        <dbReference type="Proteomes" id="UP000285430"/>
    </source>
</evidence>
<organism evidence="1 3">
    <name type="scientific">Aphanomyces astaci</name>
    <name type="common">Crayfish plague agent</name>
    <dbReference type="NCBI Taxonomy" id="112090"/>
    <lineage>
        <taxon>Eukaryota</taxon>
        <taxon>Sar</taxon>
        <taxon>Stramenopiles</taxon>
        <taxon>Oomycota</taxon>
        <taxon>Saprolegniomycetes</taxon>
        <taxon>Saprolegniales</taxon>
        <taxon>Verrucalvaceae</taxon>
        <taxon>Aphanomyces</taxon>
    </lineage>
</organism>
<sequence>NANQSVLQFPLRYQLPTYVDVFWFTLGRDPPVSMSPLKVHLANKAKPLHFKARRYSLPQREFMQKHVEEFESAGFTYRTRPVGEPVPL</sequence>
<dbReference type="SUPFAM" id="SSF56672">
    <property type="entry name" value="DNA/RNA polymerases"/>
    <property type="match status" value="1"/>
</dbReference>
<proteinExistence type="predicted"/>
<comment type="caution">
    <text evidence="1">The sequence shown here is derived from an EMBL/GenBank/DDBJ whole genome shotgun (WGS) entry which is preliminary data.</text>
</comment>
<dbReference type="Proteomes" id="UP000285430">
    <property type="component" value="Unassembled WGS sequence"/>
</dbReference>
<dbReference type="AlphaFoldDB" id="A0A396ZTH0"/>
<dbReference type="EMBL" id="QUSZ01009560">
    <property type="protein sequence ID" value="RHX98972.1"/>
    <property type="molecule type" value="Genomic_DNA"/>
</dbReference>
<dbReference type="Proteomes" id="UP000265427">
    <property type="component" value="Unassembled WGS sequence"/>
</dbReference>
<dbReference type="EMBL" id="QUTH01003090">
    <property type="protein sequence ID" value="RHZ21841.1"/>
    <property type="molecule type" value="Genomic_DNA"/>
</dbReference>
<protein>
    <submittedName>
        <fullName evidence="1">Uncharacterized protein</fullName>
    </submittedName>
</protein>
<evidence type="ECO:0000313" key="3">
    <source>
        <dbReference type="Proteomes" id="UP000265427"/>
    </source>
</evidence>
<reference evidence="3 4" key="1">
    <citation type="submission" date="2018-08" db="EMBL/GenBank/DDBJ databases">
        <title>Aphanomyces genome sequencing and annotation.</title>
        <authorList>
            <person name="Minardi D."/>
            <person name="Oidtmann B."/>
            <person name="Van Der Giezen M."/>
            <person name="Studholme D.J."/>
        </authorList>
    </citation>
    <scope>NUCLEOTIDE SEQUENCE [LARGE SCALE GENOMIC DNA]</scope>
    <source>
        <strain evidence="2 4">Da</strain>
        <strain evidence="1 3">Kv</strain>
    </source>
</reference>
<name>A0A396ZTH0_APHAT</name>